<dbReference type="NCBIfam" id="NF009853">
    <property type="entry name" value="PRK13320.1-5"/>
    <property type="match status" value="1"/>
</dbReference>
<feature type="binding site" evidence="16">
    <location>
        <position position="87"/>
    </location>
    <ligand>
        <name>substrate</name>
    </ligand>
</feature>
<name>A0A1I3NPB6_9FLAO</name>
<comment type="cofactor">
    <cofactor evidence="2">
        <name>K(+)</name>
        <dbReference type="ChEBI" id="CHEBI:29103"/>
    </cofactor>
</comment>
<evidence type="ECO:0000256" key="8">
    <source>
        <dbReference type="ARBA" id="ARBA00022679"/>
    </source>
</evidence>
<dbReference type="GO" id="GO:0004594">
    <property type="term" value="F:pantothenate kinase activity"/>
    <property type="evidence" value="ECO:0007669"/>
    <property type="project" value="UniProtKB-UniRule"/>
</dbReference>
<keyword evidence="16" id="KW-0479">Metal-binding</keyword>
<dbReference type="PANTHER" id="PTHR34265">
    <property type="entry name" value="TYPE III PANTOTHENATE KINASE"/>
    <property type="match status" value="1"/>
</dbReference>
<dbReference type="SUPFAM" id="SSF53067">
    <property type="entry name" value="Actin-like ATPase domain"/>
    <property type="match status" value="2"/>
</dbReference>
<comment type="catalytic activity">
    <reaction evidence="1 16">
        <text>(R)-pantothenate + ATP = (R)-4'-phosphopantothenate + ADP + H(+)</text>
        <dbReference type="Rhea" id="RHEA:16373"/>
        <dbReference type="ChEBI" id="CHEBI:10986"/>
        <dbReference type="ChEBI" id="CHEBI:15378"/>
        <dbReference type="ChEBI" id="CHEBI:29032"/>
        <dbReference type="ChEBI" id="CHEBI:30616"/>
        <dbReference type="ChEBI" id="CHEBI:456216"/>
        <dbReference type="EC" id="2.7.1.33"/>
    </reaction>
</comment>
<dbReference type="NCBIfam" id="TIGR00671">
    <property type="entry name" value="baf"/>
    <property type="match status" value="1"/>
</dbReference>
<comment type="subunit">
    <text evidence="5 16">Homodimer.</text>
</comment>
<keyword evidence="18" id="KW-1185">Reference proteome</keyword>
<comment type="similarity">
    <text evidence="14 16">Belongs to the type III pantothenate kinase family.</text>
</comment>
<comment type="pathway">
    <text evidence="4 16">Cofactor biosynthesis; coenzyme A biosynthesis; CoA from (R)-pantothenate: step 1/5.</text>
</comment>
<comment type="cofactor">
    <cofactor evidence="16">
        <name>NH4(+)</name>
        <dbReference type="ChEBI" id="CHEBI:28938"/>
    </cofactor>
    <cofactor evidence="16">
        <name>K(+)</name>
        <dbReference type="ChEBI" id="CHEBI:29103"/>
    </cofactor>
    <text evidence="16">A monovalent cation. Ammonium or potassium.</text>
</comment>
<evidence type="ECO:0000256" key="9">
    <source>
        <dbReference type="ARBA" id="ARBA00022741"/>
    </source>
</evidence>
<keyword evidence="10 16" id="KW-0418">Kinase</keyword>
<protein>
    <recommendedName>
        <fullName evidence="15 16">Type III pantothenate kinase</fullName>
        <ecNumber evidence="6 16">2.7.1.33</ecNumber>
    </recommendedName>
    <alternativeName>
        <fullName evidence="16">PanK-III</fullName>
    </alternativeName>
    <alternativeName>
        <fullName evidence="16">Pantothenic acid kinase</fullName>
    </alternativeName>
</protein>
<organism evidence="17 18">
    <name type="scientific">Myroides guanonis</name>
    <dbReference type="NCBI Taxonomy" id="1150112"/>
    <lineage>
        <taxon>Bacteria</taxon>
        <taxon>Pseudomonadati</taxon>
        <taxon>Bacteroidota</taxon>
        <taxon>Flavobacteriia</taxon>
        <taxon>Flavobacteriales</taxon>
        <taxon>Flavobacteriaceae</taxon>
        <taxon>Myroides</taxon>
    </lineage>
</organism>
<proteinExistence type="inferred from homology"/>
<feature type="binding site" evidence="16">
    <location>
        <begin position="94"/>
        <end position="97"/>
    </location>
    <ligand>
        <name>substrate</name>
    </ligand>
</feature>
<dbReference type="OrthoDB" id="9804707at2"/>
<feature type="binding site" evidence="16">
    <location>
        <position position="117"/>
    </location>
    <ligand>
        <name>K(+)</name>
        <dbReference type="ChEBI" id="CHEBI:29103"/>
    </ligand>
</feature>
<dbReference type="EC" id="2.7.1.33" evidence="6 16"/>
<evidence type="ECO:0000256" key="2">
    <source>
        <dbReference type="ARBA" id="ARBA00001958"/>
    </source>
</evidence>
<dbReference type="GO" id="GO:0005737">
    <property type="term" value="C:cytoplasm"/>
    <property type="evidence" value="ECO:0007669"/>
    <property type="project" value="UniProtKB-SubCell"/>
</dbReference>
<evidence type="ECO:0000256" key="1">
    <source>
        <dbReference type="ARBA" id="ARBA00001206"/>
    </source>
</evidence>
<dbReference type="EMBL" id="FORU01000003">
    <property type="protein sequence ID" value="SFJ11029.1"/>
    <property type="molecule type" value="Genomic_DNA"/>
</dbReference>
<reference evidence="18" key="1">
    <citation type="submission" date="2016-10" db="EMBL/GenBank/DDBJ databases">
        <authorList>
            <person name="Varghese N."/>
            <person name="Submissions S."/>
        </authorList>
    </citation>
    <scope>NUCLEOTIDE SEQUENCE [LARGE SCALE GENOMIC DNA]</scope>
    <source>
        <strain evidence="18">DSM 26542</strain>
    </source>
</reference>
<keyword evidence="7 16" id="KW-0963">Cytoplasm</keyword>
<evidence type="ECO:0000256" key="15">
    <source>
        <dbReference type="ARBA" id="ARBA00040883"/>
    </source>
</evidence>
<evidence type="ECO:0000256" key="14">
    <source>
        <dbReference type="ARBA" id="ARBA00038036"/>
    </source>
</evidence>
<dbReference type="PANTHER" id="PTHR34265:SF1">
    <property type="entry name" value="TYPE III PANTOTHENATE KINASE"/>
    <property type="match status" value="1"/>
</dbReference>
<evidence type="ECO:0000256" key="12">
    <source>
        <dbReference type="ARBA" id="ARBA00022958"/>
    </source>
</evidence>
<evidence type="ECO:0000256" key="5">
    <source>
        <dbReference type="ARBA" id="ARBA00011738"/>
    </source>
</evidence>
<comment type="subcellular location">
    <subcellularLocation>
        <location evidence="3 16">Cytoplasm</location>
    </subcellularLocation>
</comment>
<evidence type="ECO:0000256" key="10">
    <source>
        <dbReference type="ARBA" id="ARBA00022777"/>
    </source>
</evidence>
<dbReference type="InterPro" id="IPR004619">
    <property type="entry name" value="Type_III_PanK"/>
</dbReference>
<evidence type="ECO:0000256" key="6">
    <source>
        <dbReference type="ARBA" id="ARBA00012102"/>
    </source>
</evidence>
<sequence>MILALDIGNSRTKLALFEKDTLIQHLILDTEKIKKEIENILKKINSPVEIIVSSVGKWNSQNLKWLHNLGKTIIISPQTTMPFKNLYETPLSLGIDRMALVAGAVLKYPLNNKLIIDAGTCITFDFVNKKNEYLGGSISPGIQLRYKSLNDYTDRLPLLTSKYPNTLIGNSTTEAIHSGIINGILYELDGFINKYLDTYPNLTVILTGGDTDFLAKRLKSTIFANSNFLLESLNSLHQYLIIENDKKNLP</sequence>
<dbReference type="CDD" id="cd24015">
    <property type="entry name" value="ASKHA_NBD_PanK-III"/>
    <property type="match status" value="1"/>
</dbReference>
<dbReference type="GO" id="GO:0015937">
    <property type="term" value="P:coenzyme A biosynthetic process"/>
    <property type="evidence" value="ECO:0007669"/>
    <property type="project" value="UniProtKB-UniRule"/>
</dbReference>
<evidence type="ECO:0000313" key="17">
    <source>
        <dbReference type="EMBL" id="SFJ11029.1"/>
    </source>
</evidence>
<dbReference type="STRING" id="1150112.SAMN04487893_103152"/>
<dbReference type="GO" id="GO:0046872">
    <property type="term" value="F:metal ion binding"/>
    <property type="evidence" value="ECO:0007669"/>
    <property type="project" value="UniProtKB-KW"/>
</dbReference>
<keyword evidence="13 16" id="KW-0173">Coenzyme A biosynthesis</keyword>
<evidence type="ECO:0000256" key="7">
    <source>
        <dbReference type="ARBA" id="ARBA00022490"/>
    </source>
</evidence>
<evidence type="ECO:0000256" key="3">
    <source>
        <dbReference type="ARBA" id="ARBA00004496"/>
    </source>
</evidence>
<dbReference type="AlphaFoldDB" id="A0A1I3NPB6"/>
<dbReference type="Gene3D" id="3.30.420.40">
    <property type="match status" value="2"/>
</dbReference>
<keyword evidence="12 16" id="KW-0630">Potassium</keyword>
<keyword evidence="9 16" id="KW-0547">Nucleotide-binding</keyword>
<feature type="binding site" evidence="16">
    <location>
        <position position="172"/>
    </location>
    <ligand>
        <name>substrate</name>
    </ligand>
</feature>
<keyword evidence="11 16" id="KW-0067">ATP-binding</keyword>
<comment type="function">
    <text evidence="16">Catalyzes the phosphorylation of pantothenate (Pan), the first step in CoA biosynthesis.</text>
</comment>
<evidence type="ECO:0000313" key="18">
    <source>
        <dbReference type="Proteomes" id="UP000243887"/>
    </source>
</evidence>
<evidence type="ECO:0000256" key="13">
    <source>
        <dbReference type="ARBA" id="ARBA00022993"/>
    </source>
</evidence>
<feature type="binding site" evidence="16">
    <location>
        <begin position="6"/>
        <end position="13"/>
    </location>
    <ligand>
        <name>ATP</name>
        <dbReference type="ChEBI" id="CHEBI:30616"/>
    </ligand>
</feature>
<gene>
    <name evidence="16" type="primary">coaX</name>
    <name evidence="17" type="ORF">SAMN04487893_103152</name>
</gene>
<dbReference type="GO" id="GO:0005524">
    <property type="term" value="F:ATP binding"/>
    <property type="evidence" value="ECO:0007669"/>
    <property type="project" value="UniProtKB-UniRule"/>
</dbReference>
<keyword evidence="8 16" id="KW-0808">Transferase</keyword>
<feature type="binding site" evidence="16">
    <location>
        <position position="120"/>
    </location>
    <ligand>
        <name>ATP</name>
        <dbReference type="ChEBI" id="CHEBI:30616"/>
    </ligand>
</feature>
<accession>A0A1I3NPB6</accession>
<dbReference type="Proteomes" id="UP000243887">
    <property type="component" value="Unassembled WGS sequence"/>
</dbReference>
<feature type="active site" description="Proton acceptor" evidence="16">
    <location>
        <position position="96"/>
    </location>
</feature>
<evidence type="ECO:0000256" key="16">
    <source>
        <dbReference type="HAMAP-Rule" id="MF_01274"/>
    </source>
</evidence>
<dbReference type="HAMAP" id="MF_01274">
    <property type="entry name" value="Pantothen_kinase_3"/>
    <property type="match status" value="1"/>
</dbReference>
<dbReference type="Pfam" id="PF03309">
    <property type="entry name" value="Pan_kinase"/>
    <property type="match status" value="1"/>
</dbReference>
<dbReference type="InterPro" id="IPR043129">
    <property type="entry name" value="ATPase_NBD"/>
</dbReference>
<evidence type="ECO:0000256" key="11">
    <source>
        <dbReference type="ARBA" id="ARBA00022840"/>
    </source>
</evidence>
<evidence type="ECO:0000256" key="4">
    <source>
        <dbReference type="ARBA" id="ARBA00005225"/>
    </source>
</evidence>
<dbReference type="UniPathway" id="UPA00241">
    <property type="reaction ID" value="UER00352"/>
</dbReference>
<dbReference type="RefSeq" id="WP_090678235.1">
    <property type="nucleotide sequence ID" value="NZ_FORU01000003.1"/>
</dbReference>